<reference evidence="3" key="1">
    <citation type="submission" date="2016-06" db="EMBL/GenBank/DDBJ databases">
        <authorList>
            <person name="Varghese N."/>
            <person name="Submissions Spin"/>
        </authorList>
    </citation>
    <scope>NUCLEOTIDE SEQUENCE [LARGE SCALE GENOMIC DNA]</scope>
    <source>
        <strain evidence="3">DSM 43168</strain>
    </source>
</reference>
<dbReference type="RefSeq" id="WP_141723992.1">
    <property type="nucleotide sequence ID" value="NZ_FMCT01000014.1"/>
</dbReference>
<dbReference type="InterPro" id="IPR041223">
    <property type="entry name" value="ApeA_NTD"/>
</dbReference>
<accession>A0A1C5ALD0</accession>
<dbReference type="Proteomes" id="UP000183585">
    <property type="component" value="Unassembled WGS sequence"/>
</dbReference>
<organism evidence="2 3">
    <name type="scientific">Micromonospora carbonacea</name>
    <dbReference type="NCBI Taxonomy" id="47853"/>
    <lineage>
        <taxon>Bacteria</taxon>
        <taxon>Bacillati</taxon>
        <taxon>Actinomycetota</taxon>
        <taxon>Actinomycetes</taxon>
        <taxon>Micromonosporales</taxon>
        <taxon>Micromonosporaceae</taxon>
        <taxon>Micromonospora</taxon>
    </lineage>
</organism>
<protein>
    <recommendedName>
        <fullName evidence="1">ApeA N-terminal domain-containing protein</fullName>
    </recommendedName>
</protein>
<dbReference type="AlphaFoldDB" id="A0A1C5ALD0"/>
<proteinExistence type="predicted"/>
<name>A0A1C5ALD0_9ACTN</name>
<sequence length="458" mass="51140">MTDEKVAAVLGGSIGWFWPADIKPRDISEDPERGYLRLLPTNLVELTSLDENPFEDRNSSALRRPRLITGATENGGVLILNITGRGTKTTIGGSTASVRSYRAQSVLVGLAIDRVRSEKLTSISAHFFGLSSWLGVSAVSEKRHISERSRIKAFEVRVESPPEQVVKIGGGREVAISAYWNATGSEDRRTIFAPGQIECRSARPKTLRELREPILRIQDLMSWCFDGFIRSESGLAEPDLSEEPDAFPKLWDKHLMTVPGAVAEARNKDFPILRLSDIGGIRALGRWLNLCDKHLRAVRPLIEPFRQGKASPPLRMLEVASAMEYWVATHKRTTQWAKVKCRLPKHNGCGYAWTLANHVGGTFSQWVGDRDAWAHSFWETYNKLKHEPGYVVDEYKLNVLADTGALLLAADVLSRVAGNKAPARSLFADTSHTWQLQRQVQQLLNDSEPTSRKPRAGR</sequence>
<evidence type="ECO:0000259" key="1">
    <source>
        <dbReference type="Pfam" id="PF18862"/>
    </source>
</evidence>
<dbReference type="Pfam" id="PF18862">
    <property type="entry name" value="ApeA_NTD1"/>
    <property type="match status" value="1"/>
</dbReference>
<dbReference type="EMBL" id="FMCT01000014">
    <property type="protein sequence ID" value="SCF46035.1"/>
    <property type="molecule type" value="Genomic_DNA"/>
</dbReference>
<gene>
    <name evidence="2" type="ORF">GA0070563_11495</name>
</gene>
<keyword evidence="3" id="KW-1185">Reference proteome</keyword>
<evidence type="ECO:0000313" key="2">
    <source>
        <dbReference type="EMBL" id="SCF46035.1"/>
    </source>
</evidence>
<evidence type="ECO:0000313" key="3">
    <source>
        <dbReference type="Proteomes" id="UP000183585"/>
    </source>
</evidence>
<feature type="domain" description="ApeA N-terminal" evidence="1">
    <location>
        <begin position="14"/>
        <end position="280"/>
    </location>
</feature>